<feature type="transmembrane region" description="Helical" evidence="7">
    <location>
        <begin position="424"/>
        <end position="445"/>
    </location>
</feature>
<dbReference type="PROSITE" id="PS50928">
    <property type="entry name" value="ABC_TM1"/>
    <property type="match status" value="1"/>
</dbReference>
<evidence type="ECO:0000256" key="1">
    <source>
        <dbReference type="ARBA" id="ARBA00004651"/>
    </source>
</evidence>
<feature type="transmembrane region" description="Helical" evidence="7">
    <location>
        <begin position="278"/>
        <end position="306"/>
    </location>
</feature>
<keyword evidence="4 7" id="KW-0812">Transmembrane</keyword>
<comment type="caution">
    <text evidence="9">The sequence shown here is derived from an EMBL/GenBank/DDBJ whole genome shotgun (WGS) entry which is preliminary data.</text>
</comment>
<feature type="transmembrane region" description="Helical" evidence="7">
    <location>
        <begin position="159"/>
        <end position="174"/>
    </location>
</feature>
<evidence type="ECO:0000256" key="2">
    <source>
        <dbReference type="ARBA" id="ARBA00022448"/>
    </source>
</evidence>
<feature type="transmembrane region" description="Helical" evidence="7">
    <location>
        <begin position="465"/>
        <end position="487"/>
    </location>
</feature>
<dbReference type="eggNOG" id="COG0395">
    <property type="taxonomic scope" value="Bacteria"/>
</dbReference>
<feature type="domain" description="ABC transmembrane type-1" evidence="8">
    <location>
        <begin position="389"/>
        <end position="587"/>
    </location>
</feature>
<feature type="transmembrane region" description="Helical" evidence="7">
    <location>
        <begin position="65"/>
        <end position="87"/>
    </location>
</feature>
<dbReference type="InterPro" id="IPR050901">
    <property type="entry name" value="BP-dep_ABC_trans_perm"/>
</dbReference>
<dbReference type="Proteomes" id="UP000011021">
    <property type="component" value="Unassembled WGS sequence"/>
</dbReference>
<dbReference type="RefSeq" id="WP_005673800.1">
    <property type="nucleotide sequence ID" value="NZ_CP146288.1"/>
</dbReference>
<name>E7RXU0_9BURK</name>
<evidence type="ECO:0000256" key="6">
    <source>
        <dbReference type="ARBA" id="ARBA00023136"/>
    </source>
</evidence>
<feature type="transmembrane region" description="Helical" evidence="7">
    <location>
        <begin position="566"/>
        <end position="587"/>
    </location>
</feature>
<reference evidence="9 10" key="1">
    <citation type="submission" date="2010-12" db="EMBL/GenBank/DDBJ databases">
        <authorList>
            <person name="Muzny D."/>
            <person name="Qin X."/>
            <person name="Deng J."/>
            <person name="Jiang H."/>
            <person name="Liu Y."/>
            <person name="Qu J."/>
            <person name="Song X.-Z."/>
            <person name="Zhang L."/>
            <person name="Thornton R."/>
            <person name="Coyle M."/>
            <person name="Francisco L."/>
            <person name="Jackson L."/>
            <person name="Javaid M."/>
            <person name="Korchina V."/>
            <person name="Kovar C."/>
            <person name="Mata R."/>
            <person name="Mathew T."/>
            <person name="Ngo R."/>
            <person name="Nguyen L."/>
            <person name="Nguyen N."/>
            <person name="Okwuonu G."/>
            <person name="Ongeri F."/>
            <person name="Pham C."/>
            <person name="Simmons D."/>
            <person name="Wilczek-Boney K."/>
            <person name="Hale W."/>
            <person name="Jakkamsetti A."/>
            <person name="Pham P."/>
            <person name="Ruth R."/>
            <person name="San Lucas F."/>
            <person name="Warren J."/>
            <person name="Zhang J."/>
            <person name="Zhao Z."/>
            <person name="Zhou C."/>
            <person name="Zhu D."/>
            <person name="Lee S."/>
            <person name="Bess C."/>
            <person name="Blankenburg K."/>
            <person name="Forbes L."/>
            <person name="Fu Q."/>
            <person name="Gubbala S."/>
            <person name="Hirani K."/>
            <person name="Jayaseelan J.C."/>
            <person name="Lara F."/>
            <person name="Munidasa M."/>
            <person name="Palculict T."/>
            <person name="Patil S."/>
            <person name="Pu L.-L."/>
            <person name="Saada N."/>
            <person name="Tang L."/>
            <person name="Weissenberger G."/>
            <person name="Zhu Y."/>
            <person name="Hemphill L."/>
            <person name="Shang Y."/>
            <person name="Youmans B."/>
            <person name="Ayvaz T."/>
            <person name="Ross M."/>
            <person name="Santibanez J."/>
            <person name="Aqrawi P."/>
            <person name="Gross S."/>
            <person name="Joshi V."/>
            <person name="Fowler G."/>
            <person name="Nazareth L."/>
            <person name="Reid J."/>
            <person name="Worley K."/>
            <person name="Petrosino J."/>
            <person name="Highlander S."/>
            <person name="Gibbs R."/>
        </authorList>
    </citation>
    <scope>NUCLEOTIDE SEQUENCE [LARGE SCALE GENOMIC DNA]</scope>
    <source>
        <strain evidence="9 10">ATCC 51599</strain>
    </source>
</reference>
<dbReference type="EMBL" id="AEQP01000010">
    <property type="protein sequence ID" value="EFV94764.1"/>
    <property type="molecule type" value="Genomic_DNA"/>
</dbReference>
<dbReference type="HOGENOM" id="CLU_442654_0_0_4"/>
<evidence type="ECO:0000256" key="3">
    <source>
        <dbReference type="ARBA" id="ARBA00022475"/>
    </source>
</evidence>
<evidence type="ECO:0000256" key="5">
    <source>
        <dbReference type="ARBA" id="ARBA00022989"/>
    </source>
</evidence>
<dbReference type="AlphaFoldDB" id="E7RXU0"/>
<dbReference type="CDD" id="cd06261">
    <property type="entry name" value="TM_PBP2"/>
    <property type="match status" value="1"/>
</dbReference>
<accession>E7RXU0</accession>
<evidence type="ECO:0000313" key="10">
    <source>
        <dbReference type="Proteomes" id="UP000011021"/>
    </source>
</evidence>
<dbReference type="InterPro" id="IPR000515">
    <property type="entry name" value="MetI-like"/>
</dbReference>
<evidence type="ECO:0000256" key="7">
    <source>
        <dbReference type="SAM" id="Phobius"/>
    </source>
</evidence>
<feature type="transmembrane region" description="Helical" evidence="7">
    <location>
        <begin position="517"/>
        <end position="540"/>
    </location>
</feature>
<dbReference type="GO" id="GO:0055085">
    <property type="term" value="P:transmembrane transport"/>
    <property type="evidence" value="ECO:0007669"/>
    <property type="project" value="InterPro"/>
</dbReference>
<gene>
    <name evidence="9" type="ORF">HMPREF0551_1511</name>
</gene>
<feature type="transmembrane region" description="Helical" evidence="7">
    <location>
        <begin position="99"/>
        <end position="119"/>
    </location>
</feature>
<dbReference type="GO" id="GO:0005886">
    <property type="term" value="C:plasma membrane"/>
    <property type="evidence" value="ECO:0007669"/>
    <property type="project" value="UniProtKB-SubCell"/>
</dbReference>
<feature type="transmembrane region" description="Helical" evidence="7">
    <location>
        <begin position="337"/>
        <end position="358"/>
    </location>
</feature>
<keyword evidence="2" id="KW-0813">Transport</keyword>
<protein>
    <submittedName>
        <fullName evidence="9">ABC transporter, permease protein</fullName>
    </submittedName>
</protein>
<keyword evidence="3" id="KW-1003">Cell membrane</keyword>
<keyword evidence="6 7" id="KW-0472">Membrane</keyword>
<dbReference type="SUPFAM" id="SSF161098">
    <property type="entry name" value="MetI-like"/>
    <property type="match status" value="2"/>
</dbReference>
<evidence type="ECO:0000313" key="9">
    <source>
        <dbReference type="EMBL" id="EFV94764.1"/>
    </source>
</evidence>
<feature type="transmembrane region" description="Helical" evidence="7">
    <location>
        <begin position="12"/>
        <end position="45"/>
    </location>
</feature>
<keyword evidence="10" id="KW-1185">Reference proteome</keyword>
<organism evidence="9 10">
    <name type="scientific">Lautropia mirabilis ATCC 51599</name>
    <dbReference type="NCBI Taxonomy" id="887898"/>
    <lineage>
        <taxon>Bacteria</taxon>
        <taxon>Pseudomonadati</taxon>
        <taxon>Pseudomonadota</taxon>
        <taxon>Betaproteobacteria</taxon>
        <taxon>Burkholderiales</taxon>
        <taxon>Burkholderiaceae</taxon>
        <taxon>Lautropia</taxon>
    </lineage>
</organism>
<dbReference type="InterPro" id="IPR035906">
    <property type="entry name" value="MetI-like_sf"/>
</dbReference>
<dbReference type="Gene3D" id="1.10.3720.10">
    <property type="entry name" value="MetI-like"/>
    <property type="match status" value="2"/>
</dbReference>
<keyword evidence="5 7" id="KW-1133">Transmembrane helix</keyword>
<dbReference type="eggNOG" id="COG1175">
    <property type="taxonomic scope" value="Bacteria"/>
</dbReference>
<sequence length="617" mass="67816">MSALHRERWFPAWLVLPGSLTLMLLWLLPLAVLVQLTLGVSSGTLGRFWHMLSILAYDPVVQQGLLAQTLRMTLMVALEAALGLWLARMLPLRGRASGWWCTLLGVMLFTPLIISVMGWKVLFLPELALPAWCVPGLTECVPGALPPLARSSIMLLRDLWQWVPLFALLCLARLRHIQRVQYQSVLFDGGSGWAAFRLLEWPWLRGALALGVFYRLMVGAFIDVDFFRYLAGAGGGALARLAESQDWFGGLSSSVPGAAPMSWLLPGLMSFTDRLSDISIHDLTTCLTLLQAMLVLPMMLTILWLIGRGRSRLSIGGTVQAGEDLELGRRRGFLRGVCRWLVLAAFAVFAVLPLLWLARLALQGATPEEGIGFTHFMAVIDDPVWRTSLLRTGLRALLTAAAAVVLAVPMAYAWSRRLLAGERLMAVTMLVSLMMPAVVLAFPLIHLNELLGWLGMPYAVGLAHLSFAVPLAVWILAAGMAQVPVALDEMAMQDGFGFTHFIVRVLLPAIHQQVRGAFLACFLVGWMEFLFARVLGSVVWPPSVVMLSESVAALPAVQAGMPRLEWQVLAAAAWLVLLPVVLAVYALRDQLPDMLSLFRLPSMRARGRRSRGALENA</sequence>
<evidence type="ECO:0000259" key="8">
    <source>
        <dbReference type="PROSITE" id="PS50928"/>
    </source>
</evidence>
<dbReference type="PANTHER" id="PTHR32243">
    <property type="entry name" value="MALTOSE TRANSPORT SYSTEM PERMEASE-RELATED"/>
    <property type="match status" value="1"/>
</dbReference>
<proteinExistence type="predicted"/>
<feature type="transmembrane region" description="Helical" evidence="7">
    <location>
        <begin position="393"/>
        <end position="412"/>
    </location>
</feature>
<evidence type="ECO:0000256" key="4">
    <source>
        <dbReference type="ARBA" id="ARBA00022692"/>
    </source>
</evidence>
<dbReference type="PANTHER" id="PTHR32243:SF52">
    <property type="entry name" value="ABC TRANSPORTER PERMEASE PROTEIN"/>
    <property type="match status" value="1"/>
</dbReference>
<comment type="subcellular location">
    <subcellularLocation>
        <location evidence="1">Cell membrane</location>
        <topology evidence="1">Multi-pass membrane protein</topology>
    </subcellularLocation>
</comment>
<dbReference type="STRING" id="887898.HMPREF0551_1511"/>